<accession>A0A0C2YBU6</accession>
<reference evidence="2" key="2">
    <citation type="submission" date="2015-01" db="EMBL/GenBank/DDBJ databases">
        <title>Evolutionary Origins and Diversification of the Mycorrhizal Mutualists.</title>
        <authorList>
            <consortium name="DOE Joint Genome Institute"/>
            <consortium name="Mycorrhizal Genomics Consortium"/>
            <person name="Kohler A."/>
            <person name="Kuo A."/>
            <person name="Nagy L.G."/>
            <person name="Floudas D."/>
            <person name="Copeland A."/>
            <person name="Barry K.W."/>
            <person name="Cichocki N."/>
            <person name="Veneault-Fourrey C."/>
            <person name="LaButti K."/>
            <person name="Lindquist E.A."/>
            <person name="Lipzen A."/>
            <person name="Lundell T."/>
            <person name="Morin E."/>
            <person name="Murat C."/>
            <person name="Riley R."/>
            <person name="Ohm R."/>
            <person name="Sun H."/>
            <person name="Tunlid A."/>
            <person name="Henrissat B."/>
            <person name="Grigoriev I.V."/>
            <person name="Hibbett D.S."/>
            <person name="Martin F."/>
        </authorList>
    </citation>
    <scope>NUCLEOTIDE SEQUENCE [LARGE SCALE GENOMIC DNA]</scope>
    <source>
        <strain evidence="2">h7</strain>
    </source>
</reference>
<sequence length="220" mass="23977">MVFSVTLNFRGAKSLTKKTTLILTFDQQSMEGMYDTYNPVAWKVTAFPAGGGGSFKATYTADLAVARVQIDNGIVEAASYSTHINLLQQTTLTVDSSSDPETYAFTKPETWKGAKPGQFLISNKTGAYQDIGIGFYEKGHQDPVANLVMNDVPGNTSVPAEFTPILSAYVASGYKQTQIIKAQIQSDLDWSKNLTNPSLHLDWRLEESGEGFTLVEDSPA</sequence>
<gene>
    <name evidence="1" type="ORF">M413DRAFT_12700</name>
</gene>
<name>A0A0C2YBU6_HEBCY</name>
<dbReference type="Proteomes" id="UP000053424">
    <property type="component" value="Unassembled WGS sequence"/>
</dbReference>
<dbReference type="OrthoDB" id="2942627at2759"/>
<protein>
    <submittedName>
        <fullName evidence="1">Uncharacterized protein</fullName>
    </submittedName>
</protein>
<organism evidence="1 2">
    <name type="scientific">Hebeloma cylindrosporum</name>
    <dbReference type="NCBI Taxonomy" id="76867"/>
    <lineage>
        <taxon>Eukaryota</taxon>
        <taxon>Fungi</taxon>
        <taxon>Dikarya</taxon>
        <taxon>Basidiomycota</taxon>
        <taxon>Agaricomycotina</taxon>
        <taxon>Agaricomycetes</taxon>
        <taxon>Agaricomycetidae</taxon>
        <taxon>Agaricales</taxon>
        <taxon>Agaricineae</taxon>
        <taxon>Hymenogastraceae</taxon>
        <taxon>Hebeloma</taxon>
    </lineage>
</organism>
<evidence type="ECO:0000313" key="2">
    <source>
        <dbReference type="Proteomes" id="UP000053424"/>
    </source>
</evidence>
<dbReference type="AlphaFoldDB" id="A0A0C2YBU6"/>
<dbReference type="EMBL" id="KN831790">
    <property type="protein sequence ID" value="KIM38477.1"/>
    <property type="molecule type" value="Genomic_DNA"/>
</dbReference>
<dbReference type="HOGENOM" id="CLU_103053_1_0_1"/>
<reference evidence="1 2" key="1">
    <citation type="submission" date="2014-04" db="EMBL/GenBank/DDBJ databases">
        <authorList>
            <consortium name="DOE Joint Genome Institute"/>
            <person name="Kuo A."/>
            <person name="Gay G."/>
            <person name="Dore J."/>
            <person name="Kohler A."/>
            <person name="Nagy L.G."/>
            <person name="Floudas D."/>
            <person name="Copeland A."/>
            <person name="Barry K.W."/>
            <person name="Cichocki N."/>
            <person name="Veneault-Fourrey C."/>
            <person name="LaButti K."/>
            <person name="Lindquist E.A."/>
            <person name="Lipzen A."/>
            <person name="Lundell T."/>
            <person name="Morin E."/>
            <person name="Murat C."/>
            <person name="Sun H."/>
            <person name="Tunlid A."/>
            <person name="Henrissat B."/>
            <person name="Grigoriev I.V."/>
            <person name="Hibbett D.S."/>
            <person name="Martin F."/>
            <person name="Nordberg H.P."/>
            <person name="Cantor M.N."/>
            <person name="Hua S.X."/>
        </authorList>
    </citation>
    <scope>NUCLEOTIDE SEQUENCE [LARGE SCALE GENOMIC DNA]</scope>
    <source>
        <strain evidence="2">h7</strain>
    </source>
</reference>
<evidence type="ECO:0000313" key="1">
    <source>
        <dbReference type="EMBL" id="KIM38477.1"/>
    </source>
</evidence>
<keyword evidence="2" id="KW-1185">Reference proteome</keyword>
<proteinExistence type="predicted"/>